<organism evidence="3">
    <name type="scientific">Neodiprion lecontei</name>
    <name type="common">Redheaded pine sawfly</name>
    <dbReference type="NCBI Taxonomy" id="441921"/>
    <lineage>
        <taxon>Eukaryota</taxon>
        <taxon>Metazoa</taxon>
        <taxon>Ecdysozoa</taxon>
        <taxon>Arthropoda</taxon>
        <taxon>Hexapoda</taxon>
        <taxon>Insecta</taxon>
        <taxon>Pterygota</taxon>
        <taxon>Neoptera</taxon>
        <taxon>Endopterygota</taxon>
        <taxon>Hymenoptera</taxon>
        <taxon>Tenthredinoidea</taxon>
        <taxon>Diprionidae</taxon>
        <taxon>Diprioninae</taxon>
        <taxon>Neodiprion</taxon>
    </lineage>
</organism>
<dbReference type="RefSeq" id="XP_015509190.1">
    <property type="nucleotide sequence ID" value="XM_015653704.2"/>
</dbReference>
<dbReference type="AlphaFoldDB" id="A0A6J0B276"/>
<dbReference type="InParanoid" id="A0A6J0B276"/>
<dbReference type="Proteomes" id="UP000829291">
    <property type="component" value="Chromosome 2"/>
</dbReference>
<dbReference type="FunCoup" id="A0A6J0B276">
    <property type="interactions" value="141"/>
</dbReference>
<feature type="domain" description="DUF4781" evidence="1">
    <location>
        <begin position="129"/>
        <end position="454"/>
    </location>
</feature>
<protein>
    <submittedName>
        <fullName evidence="3">Uncharacterized protein LOC107216500</fullName>
    </submittedName>
</protein>
<gene>
    <name evidence="3" type="primary">LOC107216500</name>
</gene>
<evidence type="ECO:0000259" key="1">
    <source>
        <dbReference type="Pfam" id="PF16013"/>
    </source>
</evidence>
<proteinExistence type="predicted"/>
<dbReference type="GeneID" id="107216500"/>
<dbReference type="OrthoDB" id="6512497at2759"/>
<evidence type="ECO:0000313" key="3">
    <source>
        <dbReference type="RefSeq" id="XP_015509190.1"/>
    </source>
</evidence>
<dbReference type="PANTHER" id="PTHR21115:SF0">
    <property type="entry name" value="GH06117P-RELATED"/>
    <property type="match status" value="1"/>
</dbReference>
<dbReference type="KEGG" id="nlo:107216500"/>
<keyword evidence="2" id="KW-1185">Reference proteome</keyword>
<dbReference type="Pfam" id="PF16013">
    <property type="entry name" value="DUF4781"/>
    <property type="match status" value="1"/>
</dbReference>
<evidence type="ECO:0000313" key="2">
    <source>
        <dbReference type="Proteomes" id="UP000829291"/>
    </source>
</evidence>
<sequence length="697" mass="77681">MDSDSQLNLRVYPDKVQQSLNEAIAFQQNLYELSSDWLYYESDQHEYLKENIRYSLFGAPETDAPSTNIDVYTGDPVPTELLPEQAKLIDMIYSRILEVSRCKNSLHVGIIFNVLCNLKKKEDKYVAPVPVFKVKRCMERKESLKTGPHAPVSNTTIGRTALYPYCVNYIDSEGRIYQNWTDYVTNNTLPKCMMVLPMGGYYQANPHVNNTADMTYVWVEIGPSPGTAKILSCLDVASAILGVGALGIGAAALAAPAIIAAPVVLTGSVCGAVSGVCAMVRSGQQLADRHQHQQSISVMDETARSAWFGVVGGVAGGLASGSTMILNKAVRAGLTIGTAGRTTYNVITIGNIVINGMGIGNGIYNIYMNYHNKKEISVLDVTQVIAHVLFFGNAVINFHTAKTIINNTQQQVLQDYEQSLRSNRHKKAFRQIRCNTQACSGDQITGDSEIIRGIRSIQNKDDFFAGVVRNNKVFRSSNAEVTFKDGHAMINHNVKFDPIELSQQTQQVRVNTVRAVDPFHVSRSTIPSPNRMPVANYVRQLGLIRESFKPFTYYASFPISFESMNYIGKLVIDMQNFSDIECTNLITNLANIAQHILRKSKEFAKESMDKLMYDIWIGYVRPKVENLFADLGIDASHMDRCDNLAEFFFDTAREIIEDIYNEIDNFLEEIKVSFLRSSQLQSEAAVCRICSGHLLSD</sequence>
<name>A0A6J0B276_NEOLC</name>
<dbReference type="PANTHER" id="PTHR21115">
    <property type="entry name" value="GH06117P-RELATED"/>
    <property type="match status" value="1"/>
</dbReference>
<accession>A0A6J0B276</accession>
<reference evidence="3" key="1">
    <citation type="submission" date="2025-08" db="UniProtKB">
        <authorList>
            <consortium name="RefSeq"/>
        </authorList>
    </citation>
    <scope>IDENTIFICATION</scope>
    <source>
        <tissue evidence="3">Thorax and Abdomen</tissue>
    </source>
</reference>
<dbReference type="InterPro" id="IPR031962">
    <property type="entry name" value="DUF4781"/>
</dbReference>